<reference evidence="2" key="2">
    <citation type="submission" date="2020-04" db="EMBL/GenBank/DDBJ databases">
        <authorList>
            <person name="Grover C.E."/>
            <person name="Arick M.A. II"/>
            <person name="Thrash A."/>
            <person name="Conover J.L."/>
            <person name="Sanders W.S."/>
            <person name="Peterson D.G."/>
            <person name="Scheffler J.A."/>
            <person name="Scheffler B.E."/>
            <person name="Wendel J.F."/>
        </authorList>
    </citation>
    <scope>NUCLEOTIDE SEQUENCE</scope>
    <source>
        <strain evidence="2">8</strain>
        <tissue evidence="2">Leaf</tissue>
    </source>
</reference>
<sequence length="20" mass="2350">MQVGFRDRHKQSHSALLVHC</sequence>
<name>A0A7J9DRE3_9ROSI</name>
<gene>
    <name evidence="2" type="ORF">Gotri_012754</name>
    <name evidence="3" type="ORF">Gotri_027134</name>
</gene>
<evidence type="ECO:0000313" key="2">
    <source>
        <dbReference type="EMBL" id="MBA0763279.1"/>
    </source>
</evidence>
<organism evidence="2 4">
    <name type="scientific">Gossypium trilobum</name>
    <dbReference type="NCBI Taxonomy" id="34281"/>
    <lineage>
        <taxon>Eukaryota</taxon>
        <taxon>Viridiplantae</taxon>
        <taxon>Streptophyta</taxon>
        <taxon>Embryophyta</taxon>
        <taxon>Tracheophyta</taxon>
        <taxon>Spermatophyta</taxon>
        <taxon>Magnoliopsida</taxon>
        <taxon>eudicotyledons</taxon>
        <taxon>Gunneridae</taxon>
        <taxon>Pentapetalae</taxon>
        <taxon>rosids</taxon>
        <taxon>malvids</taxon>
        <taxon>Malvales</taxon>
        <taxon>Malvaceae</taxon>
        <taxon>Malvoideae</taxon>
        <taxon>Gossypium</taxon>
    </lineage>
</organism>
<keyword evidence="4" id="KW-1185">Reference proteome</keyword>
<evidence type="ECO:0000313" key="4">
    <source>
        <dbReference type="Proteomes" id="UP000593568"/>
    </source>
</evidence>
<protein>
    <submittedName>
        <fullName evidence="2">Uncharacterized protein</fullName>
    </submittedName>
</protein>
<dbReference type="Proteomes" id="UP000593568">
    <property type="component" value="Unassembled WGS sequence"/>
</dbReference>
<dbReference type="EMBL" id="JABEZW010000004">
    <property type="protein sequence ID" value="MBA0763279.1"/>
    <property type="molecule type" value="Genomic_DNA"/>
</dbReference>
<comment type="caution">
    <text evidence="2">The sequence shown here is derived from an EMBL/GenBank/DDBJ whole genome shotgun (WGS) entry which is preliminary data.</text>
</comment>
<dbReference type="AlphaFoldDB" id="A0A7J9DRE3"/>
<evidence type="ECO:0000313" key="3">
    <source>
        <dbReference type="EMBL" id="MBA0786382.1"/>
    </source>
</evidence>
<accession>A0A7J9DRE3</accession>
<evidence type="ECO:0000256" key="1">
    <source>
        <dbReference type="SAM" id="MobiDB-lite"/>
    </source>
</evidence>
<reference evidence="2 4" key="1">
    <citation type="journal article" date="2019" name="Genome Biol. Evol.">
        <title>Insights into the evolution of the New World diploid cottons (Gossypium, subgenus Houzingenia) based on genome sequencing.</title>
        <authorList>
            <person name="Grover C.E."/>
            <person name="Arick M.A. 2nd"/>
            <person name="Thrash A."/>
            <person name="Conover J.L."/>
            <person name="Sanders W.S."/>
            <person name="Peterson D.G."/>
            <person name="Frelichowski J.E."/>
            <person name="Scheffler J.A."/>
            <person name="Scheffler B.E."/>
            <person name="Wendel J.F."/>
        </authorList>
    </citation>
    <scope>NUCLEOTIDE SEQUENCE [LARGE SCALE GENOMIC DNA]</scope>
    <source>
        <strain evidence="2">8</strain>
        <tissue evidence="2">Leaf</tissue>
    </source>
</reference>
<dbReference type="EMBL" id="JABEZW010222777">
    <property type="protein sequence ID" value="MBA0786382.1"/>
    <property type="molecule type" value="Genomic_DNA"/>
</dbReference>
<proteinExistence type="predicted"/>
<feature type="region of interest" description="Disordered" evidence="1">
    <location>
        <begin position="1"/>
        <end position="20"/>
    </location>
</feature>